<feature type="non-terminal residue" evidence="1">
    <location>
        <position position="1"/>
    </location>
</feature>
<organism evidence="1">
    <name type="scientific">uncultured Chloroflexia bacterium</name>
    <dbReference type="NCBI Taxonomy" id="1672391"/>
    <lineage>
        <taxon>Bacteria</taxon>
        <taxon>Bacillati</taxon>
        <taxon>Chloroflexota</taxon>
        <taxon>Chloroflexia</taxon>
        <taxon>environmental samples</taxon>
    </lineage>
</organism>
<proteinExistence type="predicted"/>
<evidence type="ECO:0000313" key="1">
    <source>
        <dbReference type="EMBL" id="CAA9380597.1"/>
    </source>
</evidence>
<name>A0A6J4N8C7_9CHLR</name>
<dbReference type="AlphaFoldDB" id="A0A6J4N8C7"/>
<feature type="non-terminal residue" evidence="1">
    <location>
        <position position="261"/>
    </location>
</feature>
<dbReference type="EMBL" id="CADCTR010003067">
    <property type="protein sequence ID" value="CAA9380597.1"/>
    <property type="molecule type" value="Genomic_DNA"/>
</dbReference>
<protein>
    <submittedName>
        <fullName evidence="1">Uncharacterized protein</fullName>
    </submittedName>
</protein>
<accession>A0A6J4N8C7</accession>
<gene>
    <name evidence="1" type="ORF">AVDCRST_MAG93-9146</name>
</gene>
<reference evidence="1" key="1">
    <citation type="submission" date="2020-02" db="EMBL/GenBank/DDBJ databases">
        <authorList>
            <person name="Meier V. D."/>
        </authorList>
    </citation>
    <scope>NUCLEOTIDE SEQUENCE</scope>
    <source>
        <strain evidence="1">AVDCRST_MAG93</strain>
    </source>
</reference>
<sequence>GNIYGRTMGRRVEGTPLAHAVGDAARKHARAAGGRTLYADLQRARVGTAFWSADDQSTYHRWRGQLADLFWSVDTGDCRRWVDLIRHADDLDLWPGMERPHYHGSPGTADLSASHCGSKVCGDHVLVTRLDCRDLWAWHRHWFGGWAERLVIRRGPGCSRSDRNNGGTDHCGRPTIRLDGERRARLSTVDRHDVPVRISGPDSGRAWMGSHLSLVGPRAFRWRSRARLAAAGWSELCPRSTHRTYRYRCHTGILAACRSAV</sequence>